<keyword evidence="2" id="KW-0812">Transmembrane</keyword>
<dbReference type="PROSITE" id="PS50211">
    <property type="entry name" value="DENN"/>
    <property type="match status" value="1"/>
</dbReference>
<evidence type="ECO:0000313" key="5">
    <source>
        <dbReference type="EMBL" id="CAD9560509.1"/>
    </source>
</evidence>
<proteinExistence type="predicted"/>
<dbReference type="Pfam" id="PF02141">
    <property type="entry name" value="DENN"/>
    <property type="match status" value="1"/>
</dbReference>
<reference evidence="4" key="1">
    <citation type="submission" date="2021-01" db="EMBL/GenBank/DDBJ databases">
        <authorList>
            <person name="Corre E."/>
            <person name="Pelletier E."/>
            <person name="Niang G."/>
            <person name="Scheremetjew M."/>
            <person name="Finn R."/>
            <person name="Kale V."/>
            <person name="Holt S."/>
            <person name="Cochrane G."/>
            <person name="Meng A."/>
            <person name="Brown T."/>
            <person name="Cohen L."/>
        </authorList>
    </citation>
    <scope>NUCLEOTIDE SEQUENCE</scope>
    <source>
        <strain evidence="4">B650</strain>
    </source>
</reference>
<dbReference type="InterPro" id="IPR051696">
    <property type="entry name" value="DENN_Domain_GEFs"/>
</dbReference>
<sequence length="620" mass="68758">MSEFWKERIPNAQTPSYERETFIRAKYQLLAFSLPNNNVNTSEWALLLSDGASDGSGGSTSRSGSVGLSSTTTKTPPNRLIDYFCVFGASDRLENDGTAAIQQQQIASMASAEDLRLDPIMIDCYPSNDFHSDCKVPSQTAKFVFPDGCRPSLTERDPTLFTFVLTEESGMKLYGCCLTVHDEEIETMHLWEVLRSSGYEGPLPSWLLDDEGKEESSSTVTTTTTTTSSSNEESKDFSSISLQPSSSDVGMRHVLLPKALVVLSHYPFFDSMRVFLLQLFRICLNGAPLPVERYVMNFVREIPLPPLGKVEIKFSFTDVPCSICRPPKNKFPLFDLSYRPLFTALSVGNIITIVGCLLTESKVAICSSQYSLLTPACEALLSFLFPLVWVGVYIPVMPFSMLDILDAPVPFLVGIHRRCLDMKQRPLGVVFVDLDNDTVHLGYDDSTSDFQRRKMPRFPPKDVGKLKAKLEVAGGCAYAGIPGAPKGCITWGDGERIENGIRETYGVESFVPTRTTAQNSRQMVFDSVSVAFPNNEHLEPISSFSSNEGLVIKKEMKKVETEPAKSSLRSRGRARRIMRRSVLRRGFGIGSCSEDKVVSASVNTPPNIFDKSRDEVRSLV</sequence>
<keyword evidence="2" id="KW-0472">Membrane</keyword>
<evidence type="ECO:0000259" key="3">
    <source>
        <dbReference type="PROSITE" id="PS50211"/>
    </source>
</evidence>
<dbReference type="GO" id="GO:0032483">
    <property type="term" value="P:regulation of Rab protein signal transduction"/>
    <property type="evidence" value="ECO:0007669"/>
    <property type="project" value="TreeGrafter"/>
</dbReference>
<dbReference type="Gene3D" id="3.30.450.200">
    <property type="match status" value="1"/>
</dbReference>
<feature type="region of interest" description="Disordered" evidence="1">
    <location>
        <begin position="54"/>
        <end position="73"/>
    </location>
</feature>
<protein>
    <recommendedName>
        <fullName evidence="3">UDENN domain-containing protein</fullName>
    </recommendedName>
</protein>
<accession>A0A6U2LRL4</accession>
<feature type="region of interest" description="Disordered" evidence="1">
    <location>
        <begin position="209"/>
        <end position="245"/>
    </location>
</feature>
<feature type="transmembrane region" description="Helical" evidence="2">
    <location>
        <begin position="370"/>
        <end position="390"/>
    </location>
</feature>
<feature type="transmembrane region" description="Helical" evidence="2">
    <location>
        <begin position="338"/>
        <end position="358"/>
    </location>
</feature>
<organism evidence="4">
    <name type="scientific">Leptocylindrus danicus</name>
    <dbReference type="NCBI Taxonomy" id="163516"/>
    <lineage>
        <taxon>Eukaryota</taxon>
        <taxon>Sar</taxon>
        <taxon>Stramenopiles</taxon>
        <taxon>Ochrophyta</taxon>
        <taxon>Bacillariophyta</taxon>
        <taxon>Coscinodiscophyceae</taxon>
        <taxon>Chaetocerotophycidae</taxon>
        <taxon>Leptocylindrales</taxon>
        <taxon>Leptocylindraceae</taxon>
        <taxon>Leptocylindrus</taxon>
    </lineage>
</organism>
<dbReference type="InterPro" id="IPR037516">
    <property type="entry name" value="Tripartite_DENN"/>
</dbReference>
<dbReference type="Gene3D" id="3.40.50.11500">
    <property type="match status" value="1"/>
</dbReference>
<feature type="compositionally biased region" description="Low complexity" evidence="1">
    <location>
        <begin position="217"/>
        <end position="241"/>
    </location>
</feature>
<keyword evidence="2" id="KW-1133">Transmembrane helix</keyword>
<feature type="domain" description="UDENN" evidence="3">
    <location>
        <begin position="103"/>
        <end position="578"/>
    </location>
</feature>
<dbReference type="InterPro" id="IPR043153">
    <property type="entry name" value="DENN_C"/>
</dbReference>
<evidence type="ECO:0000256" key="1">
    <source>
        <dbReference type="SAM" id="MobiDB-lite"/>
    </source>
</evidence>
<dbReference type="SMART" id="SM00800">
    <property type="entry name" value="uDENN"/>
    <property type="match status" value="1"/>
</dbReference>
<dbReference type="EMBL" id="HBGY01004272">
    <property type="protein sequence ID" value="CAD9560507.1"/>
    <property type="molecule type" value="Transcribed_RNA"/>
</dbReference>
<dbReference type="SMART" id="SM00799">
    <property type="entry name" value="DENN"/>
    <property type="match status" value="1"/>
</dbReference>
<dbReference type="GO" id="GO:0031410">
    <property type="term" value="C:cytoplasmic vesicle"/>
    <property type="evidence" value="ECO:0007669"/>
    <property type="project" value="TreeGrafter"/>
</dbReference>
<dbReference type="InterPro" id="IPR001194">
    <property type="entry name" value="cDENN_dom"/>
</dbReference>
<gene>
    <name evidence="4" type="ORF">LDAN0321_LOCUS2589</name>
    <name evidence="5" type="ORF">LDAN0321_LOCUS2590</name>
</gene>
<evidence type="ECO:0000256" key="2">
    <source>
        <dbReference type="SAM" id="Phobius"/>
    </source>
</evidence>
<dbReference type="EMBL" id="HBGY01004273">
    <property type="protein sequence ID" value="CAD9560509.1"/>
    <property type="molecule type" value="Transcribed_RNA"/>
</dbReference>
<dbReference type="InterPro" id="IPR005113">
    <property type="entry name" value="uDENN_dom"/>
</dbReference>
<evidence type="ECO:0000313" key="4">
    <source>
        <dbReference type="EMBL" id="CAD9560507.1"/>
    </source>
</evidence>
<name>A0A6U2LRL4_9STRA</name>
<dbReference type="Pfam" id="PF03456">
    <property type="entry name" value="uDENN"/>
    <property type="match status" value="1"/>
</dbReference>
<dbReference type="PANTHER" id="PTHR12296:SF21">
    <property type="entry name" value="DENN DOMAIN-CONTAINING PROTEIN 3"/>
    <property type="match status" value="1"/>
</dbReference>
<dbReference type="AlphaFoldDB" id="A0A6U2LRL4"/>
<dbReference type="PANTHER" id="PTHR12296">
    <property type="entry name" value="DENN DOMAIN-CONTAINING PROTEIN 4"/>
    <property type="match status" value="1"/>
</dbReference>